<gene>
    <name evidence="3" type="ORF">NP493_2233g00002</name>
</gene>
<protein>
    <submittedName>
        <fullName evidence="3">Uncharacterized protein</fullName>
    </submittedName>
</protein>
<sequence>MGLVTGLIIGLAVGLVTVLTLAVFVIIFLCRKYSHKTEAELRKDKPSNTDQPVDTNNLGGGPEYDYINLDNLDGPQDRGNNNEVTYGPYSTITEPGVSDRNPYENINSSTAGREPRVTDEIPADAVMEEMDGYGEYGTGGHI</sequence>
<feature type="compositionally biased region" description="Polar residues" evidence="1">
    <location>
        <begin position="48"/>
        <end position="57"/>
    </location>
</feature>
<dbReference type="Proteomes" id="UP001209878">
    <property type="component" value="Unassembled WGS sequence"/>
</dbReference>
<feature type="compositionally biased region" description="Polar residues" evidence="1">
    <location>
        <begin position="78"/>
        <end position="93"/>
    </location>
</feature>
<keyword evidence="2" id="KW-0812">Transmembrane</keyword>
<keyword evidence="2" id="KW-0472">Membrane</keyword>
<dbReference type="EMBL" id="JAODUO010002229">
    <property type="protein sequence ID" value="KAK2154033.1"/>
    <property type="molecule type" value="Genomic_DNA"/>
</dbReference>
<keyword evidence="4" id="KW-1185">Reference proteome</keyword>
<name>A0AAD9JKB9_RIDPI</name>
<evidence type="ECO:0000256" key="2">
    <source>
        <dbReference type="SAM" id="Phobius"/>
    </source>
</evidence>
<organism evidence="3 4">
    <name type="scientific">Ridgeia piscesae</name>
    <name type="common">Tubeworm</name>
    <dbReference type="NCBI Taxonomy" id="27915"/>
    <lineage>
        <taxon>Eukaryota</taxon>
        <taxon>Metazoa</taxon>
        <taxon>Spiralia</taxon>
        <taxon>Lophotrochozoa</taxon>
        <taxon>Annelida</taxon>
        <taxon>Polychaeta</taxon>
        <taxon>Sedentaria</taxon>
        <taxon>Canalipalpata</taxon>
        <taxon>Sabellida</taxon>
        <taxon>Siboglinidae</taxon>
        <taxon>Ridgeia</taxon>
    </lineage>
</organism>
<proteinExistence type="predicted"/>
<reference evidence="3" key="1">
    <citation type="journal article" date="2023" name="Mol. Biol. Evol.">
        <title>Third-Generation Sequencing Reveals the Adaptive Role of the Epigenome in Three Deep-Sea Polychaetes.</title>
        <authorList>
            <person name="Perez M."/>
            <person name="Aroh O."/>
            <person name="Sun Y."/>
            <person name="Lan Y."/>
            <person name="Juniper S.K."/>
            <person name="Young C.R."/>
            <person name="Angers B."/>
            <person name="Qian P.Y."/>
        </authorList>
    </citation>
    <scope>NUCLEOTIDE SEQUENCE</scope>
    <source>
        <strain evidence="3">R07B-5</strain>
    </source>
</reference>
<accession>A0AAD9JKB9</accession>
<evidence type="ECO:0000313" key="3">
    <source>
        <dbReference type="EMBL" id="KAK2154033.1"/>
    </source>
</evidence>
<feature type="region of interest" description="Disordered" evidence="1">
    <location>
        <begin position="39"/>
        <end position="115"/>
    </location>
</feature>
<keyword evidence="2" id="KW-1133">Transmembrane helix</keyword>
<comment type="caution">
    <text evidence="3">The sequence shown here is derived from an EMBL/GenBank/DDBJ whole genome shotgun (WGS) entry which is preliminary data.</text>
</comment>
<evidence type="ECO:0000256" key="1">
    <source>
        <dbReference type="SAM" id="MobiDB-lite"/>
    </source>
</evidence>
<evidence type="ECO:0000313" key="4">
    <source>
        <dbReference type="Proteomes" id="UP001209878"/>
    </source>
</evidence>
<dbReference type="AlphaFoldDB" id="A0AAD9JKB9"/>
<feature type="transmembrane region" description="Helical" evidence="2">
    <location>
        <begin position="6"/>
        <end position="30"/>
    </location>
</feature>